<feature type="region of interest" description="Disordered" evidence="2">
    <location>
        <begin position="656"/>
        <end position="692"/>
    </location>
</feature>
<feature type="compositionally biased region" description="Low complexity" evidence="2">
    <location>
        <begin position="424"/>
        <end position="439"/>
    </location>
</feature>
<feature type="region of interest" description="Disordered" evidence="2">
    <location>
        <begin position="333"/>
        <end position="364"/>
    </location>
</feature>
<dbReference type="AlphaFoldDB" id="A0AAW1CI39"/>
<accession>A0AAW1CI39</accession>
<feature type="compositionally biased region" description="Basic and acidic residues" evidence="2">
    <location>
        <begin position="337"/>
        <end position="346"/>
    </location>
</feature>
<feature type="compositionally biased region" description="Polar residues" evidence="2">
    <location>
        <begin position="440"/>
        <end position="473"/>
    </location>
</feature>
<dbReference type="Proteomes" id="UP001461498">
    <property type="component" value="Unassembled WGS sequence"/>
</dbReference>
<reference evidence="3 4" key="1">
    <citation type="submission" date="2022-12" db="EMBL/GenBank/DDBJ databases">
        <title>Chromosome-level genome assembly of true bugs.</title>
        <authorList>
            <person name="Ma L."/>
            <person name="Li H."/>
        </authorList>
    </citation>
    <scope>NUCLEOTIDE SEQUENCE [LARGE SCALE GENOMIC DNA]</scope>
    <source>
        <strain evidence="3">Lab_2022b</strain>
    </source>
</reference>
<keyword evidence="1" id="KW-0175">Coiled coil</keyword>
<feature type="region of interest" description="Disordered" evidence="2">
    <location>
        <begin position="545"/>
        <end position="581"/>
    </location>
</feature>
<feature type="compositionally biased region" description="Polar residues" evidence="2">
    <location>
        <begin position="559"/>
        <end position="569"/>
    </location>
</feature>
<dbReference type="EMBL" id="JAPXFL010000015">
    <property type="protein sequence ID" value="KAK9497243.1"/>
    <property type="molecule type" value="Genomic_DNA"/>
</dbReference>
<feature type="coiled-coil region" evidence="1">
    <location>
        <begin position="50"/>
        <end position="100"/>
    </location>
</feature>
<proteinExistence type="predicted"/>
<comment type="caution">
    <text evidence="3">The sequence shown here is derived from an EMBL/GenBank/DDBJ whole genome shotgun (WGS) entry which is preliminary data.</text>
</comment>
<name>A0AAW1CI39_9HEMI</name>
<protein>
    <recommendedName>
        <fullName evidence="5">WASH complex subunit FAM21</fullName>
    </recommendedName>
</protein>
<evidence type="ECO:0000313" key="4">
    <source>
        <dbReference type="Proteomes" id="UP001461498"/>
    </source>
</evidence>
<feature type="region of interest" description="Disordered" evidence="2">
    <location>
        <begin position="404"/>
        <end position="473"/>
    </location>
</feature>
<evidence type="ECO:0000313" key="3">
    <source>
        <dbReference type="EMBL" id="KAK9497243.1"/>
    </source>
</evidence>
<organism evidence="3 4">
    <name type="scientific">Rhynocoris fuscipes</name>
    <dbReference type="NCBI Taxonomy" id="488301"/>
    <lineage>
        <taxon>Eukaryota</taxon>
        <taxon>Metazoa</taxon>
        <taxon>Ecdysozoa</taxon>
        <taxon>Arthropoda</taxon>
        <taxon>Hexapoda</taxon>
        <taxon>Insecta</taxon>
        <taxon>Pterygota</taxon>
        <taxon>Neoptera</taxon>
        <taxon>Paraneoptera</taxon>
        <taxon>Hemiptera</taxon>
        <taxon>Heteroptera</taxon>
        <taxon>Panheteroptera</taxon>
        <taxon>Cimicomorpha</taxon>
        <taxon>Reduviidae</taxon>
        <taxon>Harpactorinae</taxon>
        <taxon>Harpactorini</taxon>
        <taxon>Rhynocoris</taxon>
    </lineage>
</organism>
<keyword evidence="4" id="KW-1185">Reference proteome</keyword>
<evidence type="ECO:0008006" key="5">
    <source>
        <dbReference type="Google" id="ProtNLM"/>
    </source>
</evidence>
<gene>
    <name evidence="3" type="ORF">O3M35_004600</name>
</gene>
<evidence type="ECO:0000256" key="2">
    <source>
        <dbReference type="SAM" id="MobiDB-lite"/>
    </source>
</evidence>
<feature type="compositionally biased region" description="Polar residues" evidence="2">
    <location>
        <begin position="665"/>
        <end position="677"/>
    </location>
</feature>
<evidence type="ECO:0000256" key="1">
    <source>
        <dbReference type="SAM" id="Coils"/>
    </source>
</evidence>
<feature type="compositionally biased region" description="Acidic residues" evidence="2">
    <location>
        <begin position="347"/>
        <end position="358"/>
    </location>
</feature>
<sequence>MENNSDKLKINFDYNPGSKWNLSNDVELLKNLEKFSENVINKATKIQKCMDELEENVISAYLQVKNISNEFQAIGDRKFIENLTRDEDETENSLETFRNIEFQDKDNTFSSNKKLEESLSNCLRIIEDKFETIQLSESDSDDDGLEHSQVVLKPRKCYIDRPLPHIIGSYEFLNDPTLGLATYLPEQDDAIETEDEGCNLSPRNYQSIMHTTEQSSESISLSRKSLDESISSYEVVANDEPPEPENRLWKNNIPFVSETTSNYDQESISQSNDIVDNVTVTTKKSSTIVNTETITNIEANISSFEKTISDDNDDFDKPFSKQIMKNMLEKIYSNPRQEFHSKNKPDDNEEKMEVEESKEDINEPIKSNFDEIMNTDDFEPLIVKKLSKINSKTDDILPEVTTESLHSLTKDRAKIPKKRRLPSRRNLNNSNKISNSNNLATSDAFNDSYNPKRSSKSTDSVFNTDFDSNSEPLSVEKNVNNNLISPATDEEDLFTVISNVNTSNETSERLFQPLKFPSKSNNIKENFPKTNDEKPKEIFEKPKSSIWDPFADDDDDDNSSLFQSNNTWSAPKFSKRSDKSLGGLVKIPSDDNLFTSNKDSTSKSFFDDIPTTTTANDKKIKSIFDDIKTNNKAETSKTSLFDDIDIDEDTLFSSNFTSKKEDSKPLTNSQSTKSKNVFLSDPLAFGNDSETE</sequence>